<keyword evidence="4" id="KW-0297">G-protein coupled receptor</keyword>
<feature type="transmembrane region" description="Helical" evidence="8">
    <location>
        <begin position="159"/>
        <end position="179"/>
    </location>
</feature>
<dbReference type="SUPFAM" id="SSF81321">
    <property type="entry name" value="Family A G protein-coupled receptor-like"/>
    <property type="match status" value="1"/>
</dbReference>
<dbReference type="GO" id="GO:0004930">
    <property type="term" value="F:G protein-coupled receptor activity"/>
    <property type="evidence" value="ECO:0007669"/>
    <property type="project" value="UniProtKB-KW"/>
</dbReference>
<evidence type="ECO:0000256" key="4">
    <source>
        <dbReference type="ARBA" id="ARBA00023040"/>
    </source>
</evidence>
<evidence type="ECO:0000256" key="2">
    <source>
        <dbReference type="ARBA" id="ARBA00022692"/>
    </source>
</evidence>
<dbReference type="AlphaFoldDB" id="A0A0B6ZEY1"/>
<dbReference type="PANTHER" id="PTHR24243">
    <property type="entry name" value="G-PROTEIN COUPLED RECEPTOR"/>
    <property type="match status" value="1"/>
</dbReference>
<keyword evidence="6" id="KW-0675">Receptor</keyword>
<feature type="non-terminal residue" evidence="9">
    <location>
        <position position="192"/>
    </location>
</feature>
<dbReference type="PROSITE" id="PS00237">
    <property type="entry name" value="G_PROTEIN_RECEP_F1_1"/>
    <property type="match status" value="1"/>
</dbReference>
<evidence type="ECO:0000256" key="7">
    <source>
        <dbReference type="ARBA" id="ARBA00023224"/>
    </source>
</evidence>
<dbReference type="CDD" id="cd00637">
    <property type="entry name" value="7tm_classA_rhodopsin-like"/>
    <property type="match status" value="1"/>
</dbReference>
<dbReference type="EMBL" id="HACG01020228">
    <property type="protein sequence ID" value="CEK67093.1"/>
    <property type="molecule type" value="Transcribed_RNA"/>
</dbReference>
<protein>
    <recommendedName>
        <fullName evidence="10">G-protein coupled receptors family 1 profile domain-containing protein</fullName>
    </recommendedName>
</protein>
<evidence type="ECO:0000313" key="9">
    <source>
        <dbReference type="EMBL" id="CEK67093.1"/>
    </source>
</evidence>
<evidence type="ECO:0000256" key="6">
    <source>
        <dbReference type="ARBA" id="ARBA00023170"/>
    </source>
</evidence>
<accession>A0A0B6ZEY1</accession>
<gene>
    <name evidence="9" type="primary">ORF61319</name>
</gene>
<keyword evidence="2 8" id="KW-0812">Transmembrane</keyword>
<keyword evidence="5 8" id="KW-0472">Membrane</keyword>
<organism evidence="9">
    <name type="scientific">Arion vulgaris</name>
    <dbReference type="NCBI Taxonomy" id="1028688"/>
    <lineage>
        <taxon>Eukaryota</taxon>
        <taxon>Metazoa</taxon>
        <taxon>Spiralia</taxon>
        <taxon>Lophotrochozoa</taxon>
        <taxon>Mollusca</taxon>
        <taxon>Gastropoda</taxon>
        <taxon>Heterobranchia</taxon>
        <taxon>Euthyneura</taxon>
        <taxon>Panpulmonata</taxon>
        <taxon>Eupulmonata</taxon>
        <taxon>Stylommatophora</taxon>
        <taxon>Helicina</taxon>
        <taxon>Arionoidea</taxon>
        <taxon>Arionidae</taxon>
        <taxon>Arion</taxon>
    </lineage>
</organism>
<evidence type="ECO:0000256" key="8">
    <source>
        <dbReference type="SAM" id="Phobius"/>
    </source>
</evidence>
<comment type="subcellular location">
    <subcellularLocation>
        <location evidence="1">Membrane</location>
        <topology evidence="1">Multi-pass membrane protein</topology>
    </subcellularLocation>
</comment>
<evidence type="ECO:0008006" key="10">
    <source>
        <dbReference type="Google" id="ProtNLM"/>
    </source>
</evidence>
<feature type="transmembrane region" description="Helical" evidence="8">
    <location>
        <begin position="51"/>
        <end position="74"/>
    </location>
</feature>
<reference evidence="9" key="1">
    <citation type="submission" date="2014-12" db="EMBL/GenBank/DDBJ databases">
        <title>Insight into the proteome of Arion vulgaris.</title>
        <authorList>
            <person name="Aradska J."/>
            <person name="Bulat T."/>
            <person name="Smidak R."/>
            <person name="Sarate P."/>
            <person name="Gangsoo J."/>
            <person name="Sialana F."/>
            <person name="Bilban M."/>
            <person name="Lubec G."/>
        </authorList>
    </citation>
    <scope>NUCLEOTIDE SEQUENCE</scope>
    <source>
        <tissue evidence="9">Skin</tissue>
    </source>
</reference>
<feature type="transmembrane region" description="Helical" evidence="8">
    <location>
        <begin position="81"/>
        <end position="100"/>
    </location>
</feature>
<dbReference type="PANTHER" id="PTHR24243:SF230">
    <property type="entry name" value="G-PROTEIN COUPLED RECEPTORS FAMILY 1 PROFILE DOMAIN-CONTAINING PROTEIN"/>
    <property type="match status" value="1"/>
</dbReference>
<proteinExistence type="predicted"/>
<dbReference type="InterPro" id="IPR000276">
    <property type="entry name" value="GPCR_Rhodpsn"/>
</dbReference>
<keyword evidence="3 8" id="KW-1133">Transmembrane helix</keyword>
<dbReference type="GO" id="GO:0005886">
    <property type="term" value="C:plasma membrane"/>
    <property type="evidence" value="ECO:0007669"/>
    <property type="project" value="TreeGrafter"/>
</dbReference>
<evidence type="ECO:0000256" key="1">
    <source>
        <dbReference type="ARBA" id="ARBA00004141"/>
    </source>
</evidence>
<sequence>MNTTEANVHLPFGPRQSADFLEFLSQYNQDKLDWYKESDRILNLAVDISNIYIWILFAIGVPSNILTIITILTLQSVSPAIFFIALLAALDGTSLIAKLTGHQLIRKRISIGMAGCKFEFLVPYVTTLANWLLIFICAERFISVCFPTKKRRILTMKNCYLAVSIVALTLLVLFASIGMSMRGSASKGWRCG</sequence>
<evidence type="ECO:0000256" key="5">
    <source>
        <dbReference type="ARBA" id="ARBA00023136"/>
    </source>
</evidence>
<name>A0A0B6ZEY1_9EUPU</name>
<dbReference type="Gene3D" id="1.20.1070.10">
    <property type="entry name" value="Rhodopsin 7-helix transmembrane proteins"/>
    <property type="match status" value="1"/>
</dbReference>
<evidence type="ECO:0000256" key="3">
    <source>
        <dbReference type="ARBA" id="ARBA00022989"/>
    </source>
</evidence>
<keyword evidence="7" id="KW-0807">Transducer</keyword>